<evidence type="ECO:0000313" key="1">
    <source>
        <dbReference type="EMBL" id="KAJ7551042.1"/>
    </source>
</evidence>
<organism evidence="1 2">
    <name type="scientific">Diphasiastrum complanatum</name>
    <name type="common">Issler's clubmoss</name>
    <name type="synonym">Lycopodium complanatum</name>
    <dbReference type="NCBI Taxonomy" id="34168"/>
    <lineage>
        <taxon>Eukaryota</taxon>
        <taxon>Viridiplantae</taxon>
        <taxon>Streptophyta</taxon>
        <taxon>Embryophyta</taxon>
        <taxon>Tracheophyta</taxon>
        <taxon>Lycopodiopsida</taxon>
        <taxon>Lycopodiales</taxon>
        <taxon>Lycopodiaceae</taxon>
        <taxon>Lycopodioideae</taxon>
        <taxon>Diphasiastrum</taxon>
    </lineage>
</organism>
<proteinExistence type="predicted"/>
<gene>
    <name evidence="1" type="ORF">O6H91_07G131200</name>
</gene>
<sequence>MVMDLLFGPQKPNILGSAVPVLKILCMCGMGSALAHPVINVINPEACKLLSKLVFALFLPSLIFTELGKSVTLGEMKDWWFIPVNVLLSAVIGCGIGYIVALVCRPPPQFFKFTIVMTGIGNTGNLPLAIIGSICHGWNTFGARCNQNGVAYISFAQWVAVIIVYTFVYHMLEPPMEFYELVSEIQPAEEDDPVMEMPQLLEAEWPGVKDAQTEETRTPLLSQMFADSSVGDERQEEEEGVGSPMTVRCLAEPQVVRKMRLVAEKTPLRHILQPPTVASLLAIVVGIFPDLSSILFNQGAPLAFFTDSLTLLSAAMVPCIMLVLGGVLSGGPGRSELGLRTTIGICVTRLLLLPLVGIGVVILADRLGFIPQDNKMFMFVLLLQYTMPSAILSGAMTSLRGFGEREASAVLFWQHIFAVISIAVYIAIYFKILPYI</sequence>
<keyword evidence="2" id="KW-1185">Reference proteome</keyword>
<dbReference type="Proteomes" id="UP001162992">
    <property type="component" value="Chromosome 7"/>
</dbReference>
<evidence type="ECO:0000313" key="2">
    <source>
        <dbReference type="Proteomes" id="UP001162992"/>
    </source>
</evidence>
<accession>A0ACC2DAT1</accession>
<protein>
    <submittedName>
        <fullName evidence="1">Uncharacterized protein</fullName>
    </submittedName>
</protein>
<comment type="caution">
    <text evidence="1">The sequence shown here is derived from an EMBL/GenBank/DDBJ whole genome shotgun (WGS) entry which is preliminary data.</text>
</comment>
<name>A0ACC2DAT1_DIPCM</name>
<reference evidence="2" key="1">
    <citation type="journal article" date="2024" name="Proc. Natl. Acad. Sci. U.S.A.">
        <title>Extraordinary preservation of gene collinearity over three hundred million years revealed in homosporous lycophytes.</title>
        <authorList>
            <person name="Li C."/>
            <person name="Wickell D."/>
            <person name="Kuo L.Y."/>
            <person name="Chen X."/>
            <person name="Nie B."/>
            <person name="Liao X."/>
            <person name="Peng D."/>
            <person name="Ji J."/>
            <person name="Jenkins J."/>
            <person name="Williams M."/>
            <person name="Shu S."/>
            <person name="Plott C."/>
            <person name="Barry K."/>
            <person name="Rajasekar S."/>
            <person name="Grimwood J."/>
            <person name="Han X."/>
            <person name="Sun S."/>
            <person name="Hou Z."/>
            <person name="He W."/>
            <person name="Dai G."/>
            <person name="Sun C."/>
            <person name="Schmutz J."/>
            <person name="Leebens-Mack J.H."/>
            <person name="Li F.W."/>
            <person name="Wang L."/>
        </authorList>
    </citation>
    <scope>NUCLEOTIDE SEQUENCE [LARGE SCALE GENOMIC DNA]</scope>
    <source>
        <strain evidence="2">cv. PW_Plant_1</strain>
    </source>
</reference>
<dbReference type="EMBL" id="CM055098">
    <property type="protein sequence ID" value="KAJ7551042.1"/>
    <property type="molecule type" value="Genomic_DNA"/>
</dbReference>